<dbReference type="PANTHER" id="PTHR22730">
    <property type="entry name" value="PROMININ PROM PROTEIN"/>
    <property type="match status" value="1"/>
</dbReference>
<name>A0ABD0XYI8_9HEMI</name>
<evidence type="ECO:0000313" key="8">
    <source>
        <dbReference type="Proteomes" id="UP001558652"/>
    </source>
</evidence>
<organism evidence="7 8">
    <name type="scientific">Ranatra chinensis</name>
    <dbReference type="NCBI Taxonomy" id="642074"/>
    <lineage>
        <taxon>Eukaryota</taxon>
        <taxon>Metazoa</taxon>
        <taxon>Ecdysozoa</taxon>
        <taxon>Arthropoda</taxon>
        <taxon>Hexapoda</taxon>
        <taxon>Insecta</taxon>
        <taxon>Pterygota</taxon>
        <taxon>Neoptera</taxon>
        <taxon>Paraneoptera</taxon>
        <taxon>Hemiptera</taxon>
        <taxon>Heteroptera</taxon>
        <taxon>Panheteroptera</taxon>
        <taxon>Nepomorpha</taxon>
        <taxon>Nepidae</taxon>
        <taxon>Ranatrinae</taxon>
        <taxon>Ranatra</taxon>
    </lineage>
</organism>
<keyword evidence="6" id="KW-0325">Glycoprotein</keyword>
<dbReference type="GO" id="GO:0016020">
    <property type="term" value="C:membrane"/>
    <property type="evidence" value="ECO:0007669"/>
    <property type="project" value="UniProtKB-SubCell"/>
</dbReference>
<comment type="similarity">
    <text evidence="2">Belongs to the prominin family.</text>
</comment>
<evidence type="ECO:0000256" key="5">
    <source>
        <dbReference type="ARBA" id="ARBA00023136"/>
    </source>
</evidence>
<proteinExistence type="inferred from homology"/>
<reference evidence="7 8" key="1">
    <citation type="submission" date="2024-07" db="EMBL/GenBank/DDBJ databases">
        <title>Chromosome-level genome assembly of the water stick insect Ranatra chinensis (Heteroptera: Nepidae).</title>
        <authorList>
            <person name="Liu X."/>
        </authorList>
    </citation>
    <scope>NUCLEOTIDE SEQUENCE [LARGE SCALE GENOMIC DNA]</scope>
    <source>
        <strain evidence="7">Cailab_2021Rc</strain>
        <tissue evidence="7">Muscle</tissue>
    </source>
</reference>
<dbReference type="PANTHER" id="PTHR22730:SF1">
    <property type="entry name" value="PROMININ-LIKE PROTEIN"/>
    <property type="match status" value="1"/>
</dbReference>
<keyword evidence="8" id="KW-1185">Reference proteome</keyword>
<comment type="caution">
    <text evidence="7">The sequence shown here is derived from an EMBL/GenBank/DDBJ whole genome shotgun (WGS) entry which is preliminary data.</text>
</comment>
<evidence type="ECO:0000256" key="6">
    <source>
        <dbReference type="ARBA" id="ARBA00023180"/>
    </source>
</evidence>
<accession>A0ABD0XYI8</accession>
<keyword evidence="3" id="KW-0812">Transmembrane</keyword>
<protein>
    <submittedName>
        <fullName evidence="7">Uncharacterized protein</fullName>
    </submittedName>
</protein>
<dbReference type="InterPro" id="IPR008795">
    <property type="entry name" value="Prominin"/>
</dbReference>
<evidence type="ECO:0000256" key="1">
    <source>
        <dbReference type="ARBA" id="ARBA00004141"/>
    </source>
</evidence>
<dbReference type="AlphaFoldDB" id="A0ABD0XYI8"/>
<dbReference type="Pfam" id="PF05478">
    <property type="entry name" value="Prominin"/>
    <property type="match status" value="1"/>
</dbReference>
<dbReference type="SUPFAM" id="SSF58113">
    <property type="entry name" value="Apolipoprotein A-I"/>
    <property type="match status" value="1"/>
</dbReference>
<evidence type="ECO:0000256" key="4">
    <source>
        <dbReference type="ARBA" id="ARBA00022989"/>
    </source>
</evidence>
<evidence type="ECO:0000313" key="7">
    <source>
        <dbReference type="EMBL" id="KAL1116281.1"/>
    </source>
</evidence>
<dbReference type="EMBL" id="JBFDAA010000018">
    <property type="protein sequence ID" value="KAL1116281.1"/>
    <property type="molecule type" value="Genomic_DNA"/>
</dbReference>
<keyword evidence="4" id="KW-1133">Transmembrane helix</keyword>
<dbReference type="Proteomes" id="UP001558652">
    <property type="component" value="Unassembled WGS sequence"/>
</dbReference>
<keyword evidence="5" id="KW-0472">Membrane</keyword>
<comment type="subcellular location">
    <subcellularLocation>
        <location evidence="1">Membrane</location>
        <topology evidence="1">Multi-pass membrane protein</topology>
    </subcellularLocation>
</comment>
<sequence>MADEPGVIYVKKGGFMPNFLYDNGSIEMPLGDVIESCKLNKSSYTTFGLKHIFDIEQATDPQKWTDLKAKIDEINVRSMDLQVLTPTLNANLRDLFQGLSVNLTTLRIQLSGPVANKDLESFANQLESVSSQISDLSIATHLETLASRSRRIISSHIESLEEQKERLIYRLTALELKVGPLQRQVNQSLAHLKTIQYFINNQWSTIAHQNVKDYAARLNSYLDQFHAYLKEAIDGSGVSCAPIWELFHATRILLCKHIVDPIVSYFFLS</sequence>
<evidence type="ECO:0000256" key="3">
    <source>
        <dbReference type="ARBA" id="ARBA00022692"/>
    </source>
</evidence>
<gene>
    <name evidence="7" type="ORF">AAG570_005776</name>
</gene>
<evidence type="ECO:0000256" key="2">
    <source>
        <dbReference type="ARBA" id="ARBA00006058"/>
    </source>
</evidence>